<feature type="region of interest" description="Disordered" evidence="1">
    <location>
        <begin position="259"/>
        <end position="310"/>
    </location>
</feature>
<reference evidence="2 3" key="1">
    <citation type="journal article" date="2020" name="ISME J.">
        <title>Uncovering the hidden diversity of litter-decomposition mechanisms in mushroom-forming fungi.</title>
        <authorList>
            <person name="Floudas D."/>
            <person name="Bentzer J."/>
            <person name="Ahren D."/>
            <person name="Johansson T."/>
            <person name="Persson P."/>
            <person name="Tunlid A."/>
        </authorList>
    </citation>
    <scope>NUCLEOTIDE SEQUENCE [LARGE SCALE GENOMIC DNA]</scope>
    <source>
        <strain evidence="2 3">CBS 291.85</strain>
    </source>
</reference>
<comment type="caution">
    <text evidence="2">The sequence shown here is derived from an EMBL/GenBank/DDBJ whole genome shotgun (WGS) entry which is preliminary data.</text>
</comment>
<gene>
    <name evidence="2" type="ORF">D9758_006771</name>
</gene>
<keyword evidence="3" id="KW-1185">Reference proteome</keyword>
<protein>
    <submittedName>
        <fullName evidence="2">Uncharacterized protein</fullName>
    </submittedName>
</protein>
<feature type="compositionally biased region" description="Polar residues" evidence="1">
    <location>
        <begin position="264"/>
        <end position="276"/>
    </location>
</feature>
<dbReference type="Proteomes" id="UP000559256">
    <property type="component" value="Unassembled WGS sequence"/>
</dbReference>
<evidence type="ECO:0000313" key="3">
    <source>
        <dbReference type="Proteomes" id="UP000559256"/>
    </source>
</evidence>
<accession>A0A8H5CVG7</accession>
<feature type="compositionally biased region" description="Polar residues" evidence="1">
    <location>
        <begin position="369"/>
        <end position="380"/>
    </location>
</feature>
<evidence type="ECO:0000256" key="1">
    <source>
        <dbReference type="SAM" id="MobiDB-lite"/>
    </source>
</evidence>
<dbReference type="AlphaFoldDB" id="A0A8H5CVG7"/>
<evidence type="ECO:0000313" key="2">
    <source>
        <dbReference type="EMBL" id="KAF5348707.1"/>
    </source>
</evidence>
<feature type="region of interest" description="Disordered" evidence="1">
    <location>
        <begin position="328"/>
        <end position="407"/>
    </location>
</feature>
<sequence>MLRAQTASRRLIVSRLPHHLCSRYASQVRERERIPTNHISDSSIGRDGEHKSIGIRTWDYMRSSADSLAIVQYLEKAFGSVEEFWYPREGDWYGSFICVRFVKDESRQRALEHKSLLQVPAPPPPKHYSAEGGITLSEIQSYVEPQKKVPNFDTAITGPIPSFQPGQSTPRGPHESPFLTFEILKESEPVDTIPPSRQARPFPSYAGRHFVRWGGFHNLKPIPKSTEFTHDVKVDHPVMRYLVRKYAQRLEMKNPYEFERESGPSMQQMGDATSGNLKWMDPGLPAASESADGRGSAEAGGWSGGAEESGWQDMDFLNESADTASGWDVDTAASESKPAEPVVEATPTPEPTPNPLITEIAAMAATATRPSPQMSKQGKTQVKAAAGLLSKVKSKPKAGSQATTVKK</sequence>
<dbReference type="OrthoDB" id="2963608at2759"/>
<name>A0A8H5CVG7_9AGAR</name>
<proteinExistence type="predicted"/>
<feature type="compositionally biased region" description="Low complexity" evidence="1">
    <location>
        <begin position="296"/>
        <end position="310"/>
    </location>
</feature>
<dbReference type="EMBL" id="JAACJM010000085">
    <property type="protein sequence ID" value="KAF5348707.1"/>
    <property type="molecule type" value="Genomic_DNA"/>
</dbReference>
<organism evidence="2 3">
    <name type="scientific">Tetrapyrgos nigripes</name>
    <dbReference type="NCBI Taxonomy" id="182062"/>
    <lineage>
        <taxon>Eukaryota</taxon>
        <taxon>Fungi</taxon>
        <taxon>Dikarya</taxon>
        <taxon>Basidiomycota</taxon>
        <taxon>Agaricomycotina</taxon>
        <taxon>Agaricomycetes</taxon>
        <taxon>Agaricomycetidae</taxon>
        <taxon>Agaricales</taxon>
        <taxon>Marasmiineae</taxon>
        <taxon>Marasmiaceae</taxon>
        <taxon>Tetrapyrgos</taxon>
    </lineage>
</organism>